<dbReference type="eggNOG" id="KOG3178">
    <property type="taxonomic scope" value="Eukaryota"/>
</dbReference>
<dbReference type="EMBL" id="KE721457">
    <property type="protein sequence ID" value="ERF69275.1"/>
    <property type="molecule type" value="Genomic_DNA"/>
</dbReference>
<feature type="compositionally biased region" description="Low complexity" evidence="1">
    <location>
        <begin position="198"/>
        <end position="209"/>
    </location>
</feature>
<dbReference type="GeneID" id="19239014"/>
<accession>U1HGL0</accession>
<dbReference type="PANTHER" id="PTHR43712:SF1">
    <property type="entry name" value="HYPOTHETICAL O-METHYLTRANSFERASE (EUROFUNG)-RELATED"/>
    <property type="match status" value="1"/>
</dbReference>
<proteinExistence type="predicted"/>
<dbReference type="Proteomes" id="UP000019373">
    <property type="component" value="Unassembled WGS sequence"/>
</dbReference>
<dbReference type="AlphaFoldDB" id="U1HGL0"/>
<protein>
    <submittedName>
        <fullName evidence="2">Uncharacterized protein</fullName>
    </submittedName>
</protein>
<evidence type="ECO:0000313" key="2">
    <source>
        <dbReference type="EMBL" id="ERF69275.1"/>
    </source>
</evidence>
<name>U1HGL0_ENDPU</name>
<dbReference type="InterPro" id="IPR029063">
    <property type="entry name" value="SAM-dependent_MTases_sf"/>
</dbReference>
<keyword evidence="3" id="KW-1185">Reference proteome</keyword>
<sequence length="209" mass="22916">MAEELSALAKSLETSNDPTVIRNTKAAVVMKAKNLIGQVQDPMDVVMDHITKVFVASAARALMEIERRPYLHRNPSLSERQQTRLDLLEVLNSEPRRVQAFARGLSLFDAIYPVVGIYPFEDHHQAGNSPDRTLAVGIGGDRGLAMLGPRKGCPTLQGKMVLQDWKEVLDAITAEDLPGVERMEHDFFSPQPVKKAPKSTTSAASSTIG</sequence>
<dbReference type="Gene3D" id="3.40.50.150">
    <property type="entry name" value="Vaccinia Virus protein VP39"/>
    <property type="match status" value="1"/>
</dbReference>
<evidence type="ECO:0000313" key="3">
    <source>
        <dbReference type="Proteomes" id="UP000019373"/>
    </source>
</evidence>
<reference evidence="3" key="1">
    <citation type="journal article" date="2014" name="BMC Genomics">
        <title>Genome characteristics reveal the impact of lichenization on lichen-forming fungus Endocarpon pusillum Hedwig (Verrucariales, Ascomycota).</title>
        <authorList>
            <person name="Wang Y.-Y."/>
            <person name="Liu B."/>
            <person name="Zhang X.-Y."/>
            <person name="Zhou Q.-M."/>
            <person name="Zhang T."/>
            <person name="Li H."/>
            <person name="Yu Y.-F."/>
            <person name="Zhang X.-L."/>
            <person name="Hao X.-Y."/>
            <person name="Wang M."/>
            <person name="Wang L."/>
            <person name="Wei J.-C."/>
        </authorList>
    </citation>
    <scope>NUCLEOTIDE SEQUENCE [LARGE SCALE GENOMIC DNA]</scope>
    <source>
        <strain evidence="3">Z07020 / HMAS-L-300199</strain>
    </source>
</reference>
<dbReference type="HOGENOM" id="CLU_1315410_0_0_1"/>
<organism evidence="2 3">
    <name type="scientific">Endocarpon pusillum (strain Z07020 / HMAS-L-300199)</name>
    <name type="common">Lichen-forming fungus</name>
    <dbReference type="NCBI Taxonomy" id="1263415"/>
    <lineage>
        <taxon>Eukaryota</taxon>
        <taxon>Fungi</taxon>
        <taxon>Dikarya</taxon>
        <taxon>Ascomycota</taxon>
        <taxon>Pezizomycotina</taxon>
        <taxon>Eurotiomycetes</taxon>
        <taxon>Chaetothyriomycetidae</taxon>
        <taxon>Verrucariales</taxon>
        <taxon>Verrucariaceae</taxon>
        <taxon>Endocarpon</taxon>
    </lineage>
</organism>
<gene>
    <name evidence="2" type="ORF">EPUS_03979</name>
</gene>
<evidence type="ECO:0000256" key="1">
    <source>
        <dbReference type="SAM" id="MobiDB-lite"/>
    </source>
</evidence>
<dbReference type="OrthoDB" id="1535081at2759"/>
<feature type="region of interest" description="Disordered" evidence="1">
    <location>
        <begin position="188"/>
        <end position="209"/>
    </location>
</feature>
<dbReference type="PANTHER" id="PTHR43712">
    <property type="entry name" value="PUTATIVE (AFU_ORTHOLOGUE AFUA_4G14580)-RELATED"/>
    <property type="match status" value="1"/>
</dbReference>
<dbReference type="RefSeq" id="XP_007805033.1">
    <property type="nucleotide sequence ID" value="XM_007806842.1"/>
</dbReference>